<dbReference type="RefSeq" id="WP_062484632.1">
    <property type="nucleotide sequence ID" value="NZ_LN885086.1"/>
</dbReference>
<dbReference type="PANTHER" id="PTHR37323">
    <property type="entry name" value="GCN5-RELATED N-ACETYLTRANSFERASE"/>
    <property type="match status" value="1"/>
</dbReference>
<evidence type="ECO:0000313" key="6">
    <source>
        <dbReference type="EMBL" id="CUQ66646.1"/>
    </source>
</evidence>
<keyword evidence="7" id="KW-1185">Reference proteome</keyword>
<organism evidence="6 7">
    <name type="scientific">Candidatus Nitrospira inopinata</name>
    <dbReference type="NCBI Taxonomy" id="1715989"/>
    <lineage>
        <taxon>Bacteria</taxon>
        <taxon>Pseudomonadati</taxon>
        <taxon>Nitrospirota</taxon>
        <taxon>Nitrospiria</taxon>
        <taxon>Nitrospirales</taxon>
        <taxon>Nitrospiraceae</taxon>
        <taxon>Nitrospira</taxon>
    </lineage>
</organism>
<dbReference type="Gene3D" id="3.40.630.30">
    <property type="match status" value="1"/>
</dbReference>
<dbReference type="STRING" id="1715989.NITINOP_1671"/>
<dbReference type="KEGG" id="nio:NITINOP_1671"/>
<evidence type="ECO:0000256" key="3">
    <source>
        <dbReference type="ARBA" id="ARBA00022679"/>
    </source>
</evidence>
<sequence length="257" mass="28556">MEALDDHDARRPTLAVSLAKSPIDVRQAQQLRHRVFAEECGARLPLGSPGVDEDEFDSFCDHLIVRDVRQDMVVGTYRILTAWKAREVGRFYSESEFDLSNLKPLAPRLVEVGRSCIHPDYRQGAVITLLWAGLAQYMIAGGYEYLMGCASISLADGGAQATATYLHLRETCMSPGYWRVVPHRPYPIGVRTSVGKPTLPPLVKGYVRLGAFICGEPAWDEQFNTADLLMLLPLSRMDSRYARHFLGTSCQALAPAV</sequence>
<dbReference type="SUPFAM" id="SSF55729">
    <property type="entry name" value="Acyl-CoA N-acyltransferases (Nat)"/>
    <property type="match status" value="1"/>
</dbReference>
<dbReference type="PANTHER" id="PTHR37323:SF1">
    <property type="entry name" value="L-ORNITHINE N(ALPHA)-ACYLTRANSFERASE"/>
    <property type="match status" value="1"/>
</dbReference>
<reference evidence="7" key="1">
    <citation type="submission" date="2015-09" db="EMBL/GenBank/DDBJ databases">
        <authorList>
            <person name="Daims H."/>
        </authorList>
    </citation>
    <scope>NUCLEOTIDE SEQUENCE [LARGE SCALE GENOMIC DNA]</scope>
</reference>
<accession>A0A0S4KVX0</accession>
<name>A0A0S4KVX0_9BACT</name>
<keyword evidence="5" id="KW-0012">Acyltransferase</keyword>
<evidence type="ECO:0000256" key="1">
    <source>
        <dbReference type="ARBA" id="ARBA00005189"/>
    </source>
</evidence>
<keyword evidence="3" id="KW-0808">Transferase</keyword>
<dbReference type="AlphaFoldDB" id="A0A0S4KVX0"/>
<evidence type="ECO:0000256" key="5">
    <source>
        <dbReference type="ARBA" id="ARBA00023315"/>
    </source>
</evidence>
<comment type="pathway">
    <text evidence="1">Lipid metabolism.</text>
</comment>
<dbReference type="GO" id="GO:0006629">
    <property type="term" value="P:lipid metabolic process"/>
    <property type="evidence" value="ECO:0007669"/>
    <property type="project" value="UniProtKB-KW"/>
</dbReference>
<dbReference type="EMBL" id="LN885086">
    <property type="protein sequence ID" value="CUQ66646.1"/>
    <property type="molecule type" value="Genomic_DNA"/>
</dbReference>
<keyword evidence="4" id="KW-0443">Lipid metabolism</keyword>
<keyword evidence="2" id="KW-0444">Lipid biosynthesis</keyword>
<dbReference type="InterPro" id="IPR052351">
    <property type="entry name" value="Ornithine_N-alpha-AT"/>
</dbReference>
<dbReference type="GO" id="GO:0016746">
    <property type="term" value="F:acyltransferase activity"/>
    <property type="evidence" value="ECO:0007669"/>
    <property type="project" value="UniProtKB-KW"/>
</dbReference>
<dbReference type="Pfam" id="PF13444">
    <property type="entry name" value="Acetyltransf_5"/>
    <property type="match status" value="1"/>
</dbReference>
<evidence type="ECO:0000256" key="2">
    <source>
        <dbReference type="ARBA" id="ARBA00022516"/>
    </source>
</evidence>
<evidence type="ECO:0000313" key="7">
    <source>
        <dbReference type="Proteomes" id="UP000066284"/>
    </source>
</evidence>
<gene>
    <name evidence="6" type="ORF">NITINOP_1671</name>
</gene>
<dbReference type="OrthoDB" id="9787072at2"/>
<evidence type="ECO:0008006" key="8">
    <source>
        <dbReference type="Google" id="ProtNLM"/>
    </source>
</evidence>
<dbReference type="Proteomes" id="UP000066284">
    <property type="component" value="Chromosome 1"/>
</dbReference>
<protein>
    <recommendedName>
        <fullName evidence="8">Hemolysin</fullName>
    </recommendedName>
</protein>
<dbReference type="InterPro" id="IPR016181">
    <property type="entry name" value="Acyl_CoA_acyltransferase"/>
</dbReference>
<evidence type="ECO:0000256" key="4">
    <source>
        <dbReference type="ARBA" id="ARBA00023098"/>
    </source>
</evidence>
<proteinExistence type="predicted"/>